<evidence type="ECO:0000313" key="1">
    <source>
        <dbReference type="EMBL" id="CAB4335863.1"/>
    </source>
</evidence>
<dbReference type="SUPFAM" id="SSF109998">
    <property type="entry name" value="Triger factor/SurA peptide-binding domain-like"/>
    <property type="match status" value="1"/>
</dbReference>
<dbReference type="Gene3D" id="1.10.4030.10">
    <property type="entry name" value="Porin chaperone SurA, peptide-binding domain"/>
    <property type="match status" value="1"/>
</dbReference>
<dbReference type="EMBL" id="CAFBQG010000038">
    <property type="protein sequence ID" value="CAB5046781.1"/>
    <property type="molecule type" value="Genomic_DNA"/>
</dbReference>
<evidence type="ECO:0000313" key="6">
    <source>
        <dbReference type="EMBL" id="CAB4850696.1"/>
    </source>
</evidence>
<evidence type="ECO:0000313" key="8">
    <source>
        <dbReference type="EMBL" id="CAB5046781.1"/>
    </source>
</evidence>
<dbReference type="EMBL" id="CAESAD010000006">
    <property type="protein sequence ID" value="CAB4340795.1"/>
    <property type="molecule type" value="Genomic_DNA"/>
</dbReference>
<dbReference type="EMBL" id="CAEZYC010000052">
    <property type="protein sequence ID" value="CAB4711899.1"/>
    <property type="molecule type" value="Genomic_DNA"/>
</dbReference>
<evidence type="ECO:0000313" key="3">
    <source>
        <dbReference type="EMBL" id="CAB4711899.1"/>
    </source>
</evidence>
<name>A0A6J5ZDY2_9ZZZZ</name>
<accession>A0A6J5ZDY2</accession>
<dbReference type="EMBL" id="CAFBPK010000014">
    <property type="protein sequence ID" value="CAB5021043.1"/>
    <property type="molecule type" value="Genomic_DNA"/>
</dbReference>
<dbReference type="EMBL" id="CAESAI010000010">
    <property type="protein sequence ID" value="CAB4335863.1"/>
    <property type="molecule type" value="Genomic_DNA"/>
</dbReference>
<evidence type="ECO:0000313" key="4">
    <source>
        <dbReference type="EMBL" id="CAB4754069.1"/>
    </source>
</evidence>
<protein>
    <submittedName>
        <fullName evidence="2">Unannotated protein</fullName>
    </submittedName>
</protein>
<dbReference type="AlphaFoldDB" id="A0A6J5ZDY2"/>
<dbReference type="InterPro" id="IPR027304">
    <property type="entry name" value="Trigger_fact/SurA_dom_sf"/>
</dbReference>
<evidence type="ECO:0000313" key="7">
    <source>
        <dbReference type="EMBL" id="CAB5021043.1"/>
    </source>
</evidence>
<dbReference type="EMBL" id="CAFAAO010000008">
    <property type="protein sequence ID" value="CAB4802981.1"/>
    <property type="molecule type" value="Genomic_DNA"/>
</dbReference>
<proteinExistence type="predicted"/>
<gene>
    <name evidence="3" type="ORF">UFOPK2648_00937</name>
    <name evidence="4" type="ORF">UFOPK2824_00844</name>
    <name evidence="5" type="ORF">UFOPK3037_00760</name>
    <name evidence="6" type="ORF">UFOPK3278_01299</name>
    <name evidence="1" type="ORF">UFOPK3406_00581</name>
    <name evidence="2" type="ORF">UFOPK3925_00967</name>
    <name evidence="7" type="ORF">UFOPK4097_00937</name>
    <name evidence="8" type="ORF">UFOPK4301_00447</name>
</gene>
<dbReference type="EMBL" id="CAFBIX010000077">
    <property type="protein sequence ID" value="CAB4850696.1"/>
    <property type="molecule type" value="Genomic_DNA"/>
</dbReference>
<dbReference type="EMBL" id="CAEZZD010000131">
    <property type="protein sequence ID" value="CAB4754069.1"/>
    <property type="molecule type" value="Genomic_DNA"/>
</dbReference>
<dbReference type="PROSITE" id="PS51257">
    <property type="entry name" value="PROKAR_LIPOPROTEIN"/>
    <property type="match status" value="1"/>
</dbReference>
<evidence type="ECO:0000313" key="2">
    <source>
        <dbReference type="EMBL" id="CAB4340795.1"/>
    </source>
</evidence>
<organism evidence="2">
    <name type="scientific">freshwater metagenome</name>
    <dbReference type="NCBI Taxonomy" id="449393"/>
    <lineage>
        <taxon>unclassified sequences</taxon>
        <taxon>metagenomes</taxon>
        <taxon>ecological metagenomes</taxon>
    </lineage>
</organism>
<evidence type="ECO:0000313" key="5">
    <source>
        <dbReference type="EMBL" id="CAB4802981.1"/>
    </source>
</evidence>
<sequence>MKLRAIAAAVVSAAVLTGCADTPKLAGSAAIIDGKAISAATVSERIDQVRSQIQITDPGLVSAVPSLVQIGQRSVDHFVLHALIEEAVKREGIKITELEVTSYRDQVFAQYTKDSIEAQLVSQNAVPATGVEEFMFEILAQRALMEKLVPGGSKTIQTQALIDYMTKLSQEIGVELNPRYGKWDPSNLISTPGDKTLSVPLPISLG</sequence>
<reference evidence="2" key="1">
    <citation type="submission" date="2020-05" db="EMBL/GenBank/DDBJ databases">
        <authorList>
            <person name="Chiriac C."/>
            <person name="Salcher M."/>
            <person name="Ghai R."/>
            <person name="Kavagutti S V."/>
        </authorList>
    </citation>
    <scope>NUCLEOTIDE SEQUENCE</scope>
</reference>